<dbReference type="InterPro" id="IPR045518">
    <property type="entry name" value="2EXR"/>
</dbReference>
<evidence type="ECO:0000313" key="3">
    <source>
        <dbReference type="EMBL" id="KAK7947136.1"/>
    </source>
</evidence>
<evidence type="ECO:0000259" key="2">
    <source>
        <dbReference type="Pfam" id="PF20150"/>
    </source>
</evidence>
<feature type="domain" description="2EXR" evidence="2">
    <location>
        <begin position="20"/>
        <end position="115"/>
    </location>
</feature>
<dbReference type="PANTHER" id="PTHR35910">
    <property type="entry name" value="2EXR DOMAIN-CONTAINING PROTEIN"/>
    <property type="match status" value="1"/>
</dbReference>
<keyword evidence="4" id="KW-1185">Reference proteome</keyword>
<protein>
    <recommendedName>
        <fullName evidence="2">2EXR domain-containing protein</fullName>
    </recommendedName>
</protein>
<dbReference type="PANTHER" id="PTHR35910:SF6">
    <property type="entry name" value="2EXR DOMAIN-CONTAINING PROTEIN"/>
    <property type="match status" value="1"/>
</dbReference>
<dbReference type="Proteomes" id="UP001391051">
    <property type="component" value="Unassembled WGS sequence"/>
</dbReference>
<reference evidence="3 4" key="1">
    <citation type="submission" date="2023-01" db="EMBL/GenBank/DDBJ databases">
        <title>Analysis of 21 Apiospora genomes using comparative genomics revels a genus with tremendous synthesis potential of carbohydrate active enzymes and secondary metabolites.</title>
        <authorList>
            <person name="Sorensen T."/>
        </authorList>
    </citation>
    <scope>NUCLEOTIDE SEQUENCE [LARGE SCALE GENOMIC DNA]</scope>
    <source>
        <strain evidence="3 4">CBS 24483</strain>
    </source>
</reference>
<dbReference type="Pfam" id="PF20150">
    <property type="entry name" value="2EXR"/>
    <property type="match status" value="1"/>
</dbReference>
<dbReference type="GeneID" id="92080741"/>
<feature type="region of interest" description="Disordered" evidence="1">
    <location>
        <begin position="264"/>
        <end position="300"/>
    </location>
</feature>
<name>A0ABR1Q569_9PEZI</name>
<gene>
    <name evidence="3" type="ORF">PG986_011457</name>
</gene>
<proteinExistence type="predicted"/>
<comment type="caution">
    <text evidence="3">The sequence shown here is derived from an EMBL/GenBank/DDBJ whole genome shotgun (WGS) entry which is preliminary data.</text>
</comment>
<dbReference type="EMBL" id="JAQQWE010000007">
    <property type="protein sequence ID" value="KAK7947136.1"/>
    <property type="molecule type" value="Genomic_DNA"/>
</dbReference>
<sequence length="334" mass="35981">MTTTSPGAGGEAASRLNLMDLPGELRNEIWELSVPTDRVLMISMFDYSAKPLPPPAIAWVCRESRSVALHHGRPYTFLDPADADIDPSFPEDDIGDNDSDYQTPTTTWFSPALDRVLLAVTGYRRFRGPGQSLGALALDAQHVLVQTEAFFAGAGRTLPRGAGAQLVRSGLEAFPNARSIGAVRVGFMVRDGHKAKTRARGRGPREVWGWVYDGRGGDYRPLGNCKGRDLEPRVRVVSDPAFVRALESAHARLTAPCSCWFDEGEGPGTGGGEADSSGGEVAVTGVGDSDSNSGEEPLWEHQENPMDHHLDHGLSGLWSPPWAATISLRSYGNC</sequence>
<evidence type="ECO:0000256" key="1">
    <source>
        <dbReference type="SAM" id="MobiDB-lite"/>
    </source>
</evidence>
<organism evidence="3 4">
    <name type="scientific">Apiospora aurea</name>
    <dbReference type="NCBI Taxonomy" id="335848"/>
    <lineage>
        <taxon>Eukaryota</taxon>
        <taxon>Fungi</taxon>
        <taxon>Dikarya</taxon>
        <taxon>Ascomycota</taxon>
        <taxon>Pezizomycotina</taxon>
        <taxon>Sordariomycetes</taxon>
        <taxon>Xylariomycetidae</taxon>
        <taxon>Amphisphaeriales</taxon>
        <taxon>Apiosporaceae</taxon>
        <taxon>Apiospora</taxon>
    </lineage>
</organism>
<dbReference type="RefSeq" id="XP_066697170.1">
    <property type="nucleotide sequence ID" value="XM_066847679.1"/>
</dbReference>
<accession>A0ABR1Q569</accession>
<evidence type="ECO:0000313" key="4">
    <source>
        <dbReference type="Proteomes" id="UP001391051"/>
    </source>
</evidence>